<gene>
    <name evidence="3" type="ordered locus">Ethha_0178</name>
</gene>
<dbReference type="KEGG" id="eha:Ethha_0178"/>
<organism evidence="3 4">
    <name type="scientific">Ethanoligenens harbinense (strain DSM 18485 / JCM 12961 / CGMCC 1.5033 / YUAN-3)</name>
    <dbReference type="NCBI Taxonomy" id="663278"/>
    <lineage>
        <taxon>Bacteria</taxon>
        <taxon>Bacillati</taxon>
        <taxon>Bacillota</taxon>
        <taxon>Clostridia</taxon>
        <taxon>Eubacteriales</taxon>
        <taxon>Oscillospiraceae</taxon>
        <taxon>Ethanoligenens</taxon>
    </lineage>
</organism>
<dbReference type="InterPro" id="IPR001387">
    <property type="entry name" value="Cro/C1-type_HTH"/>
</dbReference>
<protein>
    <submittedName>
        <fullName evidence="3">Transcriptional regulator, XRE family</fullName>
    </submittedName>
</protein>
<dbReference type="InterPro" id="IPR010982">
    <property type="entry name" value="Lambda_DNA-bd_dom_sf"/>
</dbReference>
<dbReference type="STRING" id="663278.Ethha_0178"/>
<sequence>MENRLRELRRLRGMTQQALADAADISRQTVIAIEAGRFNPSVLLAFRLAKALGVTIEDIFLFER</sequence>
<dbReference type="EMBL" id="CP002400">
    <property type="protein sequence ID" value="ADU25765.1"/>
    <property type="molecule type" value="Genomic_DNA"/>
</dbReference>
<dbReference type="SUPFAM" id="SSF47413">
    <property type="entry name" value="lambda repressor-like DNA-binding domains"/>
    <property type="match status" value="1"/>
</dbReference>
<dbReference type="GO" id="GO:0003677">
    <property type="term" value="F:DNA binding"/>
    <property type="evidence" value="ECO:0007669"/>
    <property type="project" value="UniProtKB-KW"/>
</dbReference>
<dbReference type="RefSeq" id="WP_013484146.1">
    <property type="nucleotide sequence ID" value="NC_014828.1"/>
</dbReference>
<evidence type="ECO:0000259" key="2">
    <source>
        <dbReference type="PROSITE" id="PS50943"/>
    </source>
</evidence>
<keyword evidence="1" id="KW-0238">DNA-binding</keyword>
<dbReference type="Gene3D" id="1.10.260.40">
    <property type="entry name" value="lambda repressor-like DNA-binding domains"/>
    <property type="match status" value="1"/>
</dbReference>
<evidence type="ECO:0000313" key="4">
    <source>
        <dbReference type="Proteomes" id="UP000001551"/>
    </source>
</evidence>
<dbReference type="HOGENOM" id="CLU_066192_44_1_9"/>
<keyword evidence="4" id="KW-1185">Reference proteome</keyword>
<reference evidence="3 4" key="1">
    <citation type="submission" date="2010-12" db="EMBL/GenBank/DDBJ databases">
        <title>Complete sequence of Ethanoligenens harbinense YUAN-3.</title>
        <authorList>
            <person name="Lucas S."/>
            <person name="Copeland A."/>
            <person name="Lapidus A."/>
            <person name="Cheng J.-F."/>
            <person name="Bruce D."/>
            <person name="Goodwin L."/>
            <person name="Pitluck S."/>
            <person name="Chertkov O."/>
            <person name="Misra M."/>
            <person name="Detter J.C."/>
            <person name="Han C."/>
            <person name="Tapia R."/>
            <person name="Land M."/>
            <person name="Hauser L."/>
            <person name="Jeffries C."/>
            <person name="Kyrpides N."/>
            <person name="Ivanova N."/>
            <person name="Mikhailova N."/>
            <person name="Wang A."/>
            <person name="Mouttaki H."/>
            <person name="He Z."/>
            <person name="Zhou J."/>
            <person name="Hemme C.L."/>
            <person name="Woyke T."/>
        </authorList>
    </citation>
    <scope>NUCLEOTIDE SEQUENCE [LARGE SCALE GENOMIC DNA]</scope>
    <source>
        <strain evidence="4">DSM 18485 / JCM 12961 / CGMCC 1.5033 / YUAN-3</strain>
    </source>
</reference>
<dbReference type="Proteomes" id="UP000001551">
    <property type="component" value="Chromosome"/>
</dbReference>
<dbReference type="AlphaFoldDB" id="E6U6N2"/>
<dbReference type="SMART" id="SM00530">
    <property type="entry name" value="HTH_XRE"/>
    <property type="match status" value="1"/>
</dbReference>
<accession>E6U6N2</accession>
<name>E6U6N2_ETHHY</name>
<evidence type="ECO:0000256" key="1">
    <source>
        <dbReference type="ARBA" id="ARBA00023125"/>
    </source>
</evidence>
<dbReference type="PANTHER" id="PTHR46558">
    <property type="entry name" value="TRACRIPTIONAL REGULATORY PROTEIN-RELATED-RELATED"/>
    <property type="match status" value="1"/>
</dbReference>
<dbReference type="Pfam" id="PF01381">
    <property type="entry name" value="HTH_3"/>
    <property type="match status" value="1"/>
</dbReference>
<dbReference type="PANTHER" id="PTHR46558:SF4">
    <property type="entry name" value="DNA-BIDING PHAGE PROTEIN"/>
    <property type="match status" value="1"/>
</dbReference>
<dbReference type="PROSITE" id="PS50943">
    <property type="entry name" value="HTH_CROC1"/>
    <property type="match status" value="1"/>
</dbReference>
<dbReference type="CDD" id="cd00093">
    <property type="entry name" value="HTH_XRE"/>
    <property type="match status" value="1"/>
</dbReference>
<evidence type="ECO:0000313" key="3">
    <source>
        <dbReference type="EMBL" id="ADU25765.1"/>
    </source>
</evidence>
<feature type="domain" description="HTH cro/C1-type" evidence="2">
    <location>
        <begin position="5"/>
        <end position="59"/>
    </location>
</feature>
<dbReference type="eggNOG" id="COG1476">
    <property type="taxonomic scope" value="Bacteria"/>
</dbReference>
<proteinExistence type="predicted"/>